<dbReference type="OrthoDB" id="7873378at2"/>
<gene>
    <name evidence="3" type="ORF">SAMN05421665_0416</name>
</gene>
<evidence type="ECO:0000256" key="1">
    <source>
        <dbReference type="ARBA" id="ARBA00010529"/>
    </source>
</evidence>
<name>A0A1R3WHE1_9RHOB</name>
<dbReference type="EMBL" id="FTPR01000001">
    <property type="protein sequence ID" value="SIT76664.1"/>
    <property type="molecule type" value="Genomic_DNA"/>
</dbReference>
<dbReference type="GO" id="GO:0030527">
    <property type="term" value="F:structural constituent of chromatin"/>
    <property type="evidence" value="ECO:0007669"/>
    <property type="project" value="InterPro"/>
</dbReference>
<keyword evidence="4" id="KW-1185">Reference proteome</keyword>
<dbReference type="STRING" id="287098.SAMN05421665_0416"/>
<dbReference type="Proteomes" id="UP000186997">
    <property type="component" value="Unassembled WGS sequence"/>
</dbReference>
<organism evidence="3 4">
    <name type="scientific">Yoonia rosea</name>
    <dbReference type="NCBI Taxonomy" id="287098"/>
    <lineage>
        <taxon>Bacteria</taxon>
        <taxon>Pseudomonadati</taxon>
        <taxon>Pseudomonadota</taxon>
        <taxon>Alphaproteobacteria</taxon>
        <taxon>Rhodobacterales</taxon>
        <taxon>Paracoccaceae</taxon>
        <taxon>Yoonia</taxon>
    </lineage>
</organism>
<evidence type="ECO:0000313" key="4">
    <source>
        <dbReference type="Proteomes" id="UP000186997"/>
    </source>
</evidence>
<dbReference type="AlphaFoldDB" id="A0A1R3WHE1"/>
<dbReference type="InterPro" id="IPR000119">
    <property type="entry name" value="Hist_DNA-bd"/>
</dbReference>
<sequence>MARQPKETPETAKTEDGTLKKPELLDAVVARTNLKKRDVKPAVEAALAVLGEALREGAVVNLPPLGKLRVVKTKPLDGGAAVVTLKLRTPKDATVAAEAASDDA</sequence>
<proteinExistence type="inferred from homology"/>
<keyword evidence="2 3" id="KW-0238">DNA-binding</keyword>
<dbReference type="SUPFAM" id="SSF47729">
    <property type="entry name" value="IHF-like DNA-binding proteins"/>
    <property type="match status" value="1"/>
</dbReference>
<dbReference type="InterPro" id="IPR010992">
    <property type="entry name" value="IHF-like_DNA-bd_dom_sf"/>
</dbReference>
<accession>A0A1R3WHE1</accession>
<evidence type="ECO:0000313" key="3">
    <source>
        <dbReference type="EMBL" id="SIT76664.1"/>
    </source>
</evidence>
<dbReference type="RefSeq" id="WP_076658163.1">
    <property type="nucleotide sequence ID" value="NZ_FTPR01000001.1"/>
</dbReference>
<dbReference type="Gene3D" id="4.10.520.10">
    <property type="entry name" value="IHF-like DNA-binding proteins"/>
    <property type="match status" value="1"/>
</dbReference>
<protein>
    <submittedName>
        <fullName evidence="3">DNA-binding protein HU-beta/DNA-binding protein HU-alpha</fullName>
    </submittedName>
</protein>
<dbReference type="GO" id="GO:0003677">
    <property type="term" value="F:DNA binding"/>
    <property type="evidence" value="ECO:0007669"/>
    <property type="project" value="UniProtKB-KW"/>
</dbReference>
<evidence type="ECO:0000256" key="2">
    <source>
        <dbReference type="ARBA" id="ARBA00023125"/>
    </source>
</evidence>
<reference evidence="4" key="1">
    <citation type="submission" date="2017-01" db="EMBL/GenBank/DDBJ databases">
        <authorList>
            <person name="Varghese N."/>
            <person name="Submissions S."/>
        </authorList>
    </citation>
    <scope>NUCLEOTIDE SEQUENCE [LARGE SCALE GENOMIC DNA]</scope>
    <source>
        <strain evidence="4">DSM 29591</strain>
    </source>
</reference>
<comment type="similarity">
    <text evidence="1">Belongs to the bacterial histone-like protein family.</text>
</comment>
<dbReference type="Pfam" id="PF00216">
    <property type="entry name" value="Bac_DNA_binding"/>
    <property type="match status" value="1"/>
</dbReference>